<dbReference type="EMBL" id="FUEZ01000004">
    <property type="protein sequence ID" value="SPM40204.1"/>
    <property type="molecule type" value="Genomic_DNA"/>
</dbReference>
<dbReference type="STRING" id="1841861.GCA_900157365_00717"/>
<evidence type="ECO:0000313" key="2">
    <source>
        <dbReference type="Proteomes" id="UP000240424"/>
    </source>
</evidence>
<keyword evidence="2" id="KW-1185">Reference proteome</keyword>
<organism evidence="1 2">
    <name type="scientific">Mycobacterium numidiamassiliense</name>
    <dbReference type="NCBI Taxonomy" id="1841861"/>
    <lineage>
        <taxon>Bacteria</taxon>
        <taxon>Bacillati</taxon>
        <taxon>Actinomycetota</taxon>
        <taxon>Actinomycetes</taxon>
        <taxon>Mycobacteriales</taxon>
        <taxon>Mycobacteriaceae</taxon>
        <taxon>Mycobacterium</taxon>
    </lineage>
</organism>
<accession>A0A2U3P8X6</accession>
<sequence length="78" mass="8081">VLNGAAEVIAEVRTSGMQLPDGSVDNGEDEPRIDICPYIGEGLTSEQARKLASVLLDAAAEVDAWTGHVAGFGLVEGQ</sequence>
<evidence type="ECO:0000313" key="1">
    <source>
        <dbReference type="EMBL" id="SPM40204.1"/>
    </source>
</evidence>
<reference evidence="1 2" key="1">
    <citation type="submission" date="2017-01" db="EMBL/GenBank/DDBJ databases">
        <authorList>
            <consortium name="Urmite Genomes"/>
        </authorList>
    </citation>
    <scope>NUCLEOTIDE SEQUENCE [LARGE SCALE GENOMIC DNA]</scope>
    <source>
        <strain evidence="1 2">AB215</strain>
    </source>
</reference>
<feature type="non-terminal residue" evidence="1">
    <location>
        <position position="1"/>
    </location>
</feature>
<dbReference type="Proteomes" id="UP000240424">
    <property type="component" value="Unassembled WGS sequence"/>
</dbReference>
<dbReference type="AlphaFoldDB" id="A0A2U3P8X6"/>
<gene>
    <name evidence="1" type="ORF">MNAB215_2400</name>
</gene>
<name>A0A2U3P8X6_9MYCO</name>
<protein>
    <submittedName>
        <fullName evidence="1">Mycobacterium numidiamassiliense ORFan</fullName>
    </submittedName>
</protein>
<proteinExistence type="predicted"/>